<evidence type="ECO:0000313" key="2">
    <source>
        <dbReference type="EMBL" id="MCW7463921.1"/>
    </source>
</evidence>
<dbReference type="RefSeq" id="WP_265376643.1">
    <property type="nucleotide sequence ID" value="NZ_JAMQPV010000004.1"/>
</dbReference>
<feature type="signal peptide" evidence="1">
    <location>
        <begin position="1"/>
        <end position="20"/>
    </location>
</feature>
<keyword evidence="3" id="KW-1185">Reference proteome</keyword>
<evidence type="ECO:0000313" key="3">
    <source>
        <dbReference type="Proteomes" id="UP001209737"/>
    </source>
</evidence>
<comment type="caution">
    <text evidence="2">The sequence shown here is derived from an EMBL/GenBank/DDBJ whole genome shotgun (WGS) entry which is preliminary data.</text>
</comment>
<gene>
    <name evidence="2" type="ORF">ND812_17595</name>
</gene>
<keyword evidence="1" id="KW-0732">Signal</keyword>
<organism evidence="2 3">
    <name type="scientific">Leptospira limi</name>
    <dbReference type="NCBI Taxonomy" id="2950023"/>
    <lineage>
        <taxon>Bacteria</taxon>
        <taxon>Pseudomonadati</taxon>
        <taxon>Spirochaetota</taxon>
        <taxon>Spirochaetia</taxon>
        <taxon>Leptospirales</taxon>
        <taxon>Leptospiraceae</taxon>
        <taxon>Leptospira</taxon>
    </lineage>
</organism>
<dbReference type="EMBL" id="JAMQPV010000004">
    <property type="protein sequence ID" value="MCW7463921.1"/>
    <property type="molecule type" value="Genomic_DNA"/>
</dbReference>
<dbReference type="Proteomes" id="UP001209737">
    <property type="component" value="Unassembled WGS sequence"/>
</dbReference>
<sequence length="121" mass="14383">MLHLVRFFLFLLVLPSYLSANPGTYEDAAKLLPEIWETKYPLPYGKLIKKDPLHQGIRQISRKKGKYWVYNFEVFMPKYERKETTPVPKLEGRNIHVFFFWNPGIIDEPHRIELGEPHEGK</sequence>
<name>A0ABT3M1R9_9LEPT</name>
<protein>
    <submittedName>
        <fullName evidence="2">Uncharacterized protein</fullName>
    </submittedName>
</protein>
<reference evidence="2 3" key="1">
    <citation type="submission" date="2022-06" db="EMBL/GenBank/DDBJ databases">
        <title>Leptospira isolates from biofilms formed at urban environments.</title>
        <authorList>
            <person name="Ribeiro P.S."/>
            <person name="Sousa T."/>
            <person name="Carvalho N."/>
            <person name="Aburjaile F."/>
            <person name="Neves F."/>
            <person name="Oliveira D."/>
            <person name="Blanco L."/>
            <person name="Lima J."/>
            <person name="Costa F."/>
            <person name="Brenig B."/>
            <person name="Soares S."/>
            <person name="Ramos R."/>
            <person name="Goes-Neto A."/>
            <person name="Matiuzzi M."/>
            <person name="Azevedo V."/>
            <person name="Ristow P."/>
        </authorList>
    </citation>
    <scope>NUCLEOTIDE SEQUENCE [LARGE SCALE GENOMIC DNA]</scope>
    <source>
        <strain evidence="2 3">VSF25</strain>
    </source>
</reference>
<proteinExistence type="predicted"/>
<feature type="chain" id="PRO_5046389249" evidence="1">
    <location>
        <begin position="21"/>
        <end position="121"/>
    </location>
</feature>
<evidence type="ECO:0000256" key="1">
    <source>
        <dbReference type="SAM" id="SignalP"/>
    </source>
</evidence>
<accession>A0ABT3M1R9</accession>